<dbReference type="Pfam" id="PF12837">
    <property type="entry name" value="Fer4_6"/>
    <property type="match status" value="1"/>
</dbReference>
<dbReference type="PROSITE" id="PS51379">
    <property type="entry name" value="4FE4S_FER_2"/>
    <property type="match status" value="1"/>
</dbReference>
<protein>
    <submittedName>
        <fullName evidence="2">Ferredoxin</fullName>
    </submittedName>
</protein>
<dbReference type="SUPFAM" id="SSF54862">
    <property type="entry name" value="4Fe-4S ferredoxins"/>
    <property type="match status" value="1"/>
</dbReference>
<sequence>MHHSEKKIIKEIHINPDNCNGCRACEIACAAFHAKPKYSSFNPSRARIRMVINEINDEWVAIRSGSFSKTECKGRSRYIINGKEYSECSFCSTICPDRTIFKEPDSDLPLKCDMCGEDPEQIPMCVQICSRQALTYSYREDQVHMPEEKIGQDLETGLGALTEKYGLEKIKDAVGRMVKKNRF</sequence>
<comment type="caution">
    <text evidence="2">The sequence shown here is derived from an EMBL/GenBank/DDBJ whole genome shotgun (WGS) entry which is preliminary data.</text>
</comment>
<dbReference type="OrthoDB" id="5394763at2"/>
<accession>S0FYF1</accession>
<organism evidence="2 3">
    <name type="scientific">Desulfotignum phosphitoxidans DSM 13687</name>
    <dbReference type="NCBI Taxonomy" id="1286635"/>
    <lineage>
        <taxon>Bacteria</taxon>
        <taxon>Pseudomonadati</taxon>
        <taxon>Thermodesulfobacteriota</taxon>
        <taxon>Desulfobacteria</taxon>
        <taxon>Desulfobacterales</taxon>
        <taxon>Desulfobacteraceae</taxon>
        <taxon>Desulfotignum</taxon>
    </lineage>
</organism>
<dbReference type="EMBL" id="APJX01000009">
    <property type="protein sequence ID" value="EMS78179.1"/>
    <property type="molecule type" value="Genomic_DNA"/>
</dbReference>
<evidence type="ECO:0000313" key="2">
    <source>
        <dbReference type="EMBL" id="EMS78179.1"/>
    </source>
</evidence>
<dbReference type="InterPro" id="IPR017896">
    <property type="entry name" value="4Fe4S_Fe-S-bd"/>
</dbReference>
<dbReference type="PATRIC" id="fig|1286635.3.peg.3668"/>
<dbReference type="AlphaFoldDB" id="S0FYF1"/>
<reference evidence="2 3" key="1">
    <citation type="journal article" date="2013" name="Genome Announc.">
        <title>Draft Genome Sequence of Desulfotignum phosphitoxidans DSM 13687 Strain FiPS-3.</title>
        <authorList>
            <person name="Poehlein A."/>
            <person name="Daniel R."/>
            <person name="Simeonova D.D."/>
        </authorList>
    </citation>
    <scope>NUCLEOTIDE SEQUENCE [LARGE SCALE GENOMIC DNA]</scope>
    <source>
        <strain evidence="2 3">DSM 13687</strain>
    </source>
</reference>
<evidence type="ECO:0000313" key="3">
    <source>
        <dbReference type="Proteomes" id="UP000014216"/>
    </source>
</evidence>
<keyword evidence="3" id="KW-1185">Reference proteome</keyword>
<proteinExistence type="predicted"/>
<name>S0FYF1_9BACT</name>
<dbReference type="Proteomes" id="UP000014216">
    <property type="component" value="Unassembled WGS sequence"/>
</dbReference>
<evidence type="ECO:0000259" key="1">
    <source>
        <dbReference type="PROSITE" id="PS51379"/>
    </source>
</evidence>
<feature type="domain" description="4Fe-4S ferredoxin-type" evidence="1">
    <location>
        <begin position="10"/>
        <end position="37"/>
    </location>
</feature>
<gene>
    <name evidence="2" type="ORF">Dpo_9c00110</name>
</gene>
<dbReference type="Gene3D" id="3.30.70.20">
    <property type="match status" value="1"/>
</dbReference>